<dbReference type="PROSITE" id="PS50931">
    <property type="entry name" value="HTH_LYSR"/>
    <property type="match status" value="1"/>
</dbReference>
<dbReference type="InterPro" id="IPR005119">
    <property type="entry name" value="LysR_subst-bd"/>
</dbReference>
<evidence type="ECO:0000313" key="6">
    <source>
        <dbReference type="EMBL" id="MDR6331572.1"/>
    </source>
</evidence>
<reference evidence="6 7" key="1">
    <citation type="submission" date="2023-07" db="EMBL/GenBank/DDBJ databases">
        <title>Genomic Encyclopedia of Type Strains, Phase IV (KMG-IV): sequencing the most valuable type-strain genomes for metagenomic binning, comparative biology and taxonomic classification.</title>
        <authorList>
            <person name="Goeker M."/>
        </authorList>
    </citation>
    <scope>NUCLEOTIDE SEQUENCE [LARGE SCALE GENOMIC DNA]</scope>
    <source>
        <strain evidence="6 7">DSM 338</strain>
    </source>
</reference>
<keyword evidence="7" id="KW-1185">Reference proteome</keyword>
<dbReference type="Gene3D" id="3.40.190.10">
    <property type="entry name" value="Periplasmic binding protein-like II"/>
    <property type="match status" value="2"/>
</dbReference>
<dbReference type="InterPro" id="IPR036390">
    <property type="entry name" value="WH_DNA-bd_sf"/>
</dbReference>
<evidence type="ECO:0000256" key="1">
    <source>
        <dbReference type="ARBA" id="ARBA00009437"/>
    </source>
</evidence>
<evidence type="ECO:0000256" key="4">
    <source>
        <dbReference type="ARBA" id="ARBA00023163"/>
    </source>
</evidence>
<dbReference type="InterPro" id="IPR036388">
    <property type="entry name" value="WH-like_DNA-bd_sf"/>
</dbReference>
<feature type="domain" description="HTH lysR-type" evidence="5">
    <location>
        <begin position="8"/>
        <end position="65"/>
    </location>
</feature>
<dbReference type="Gene3D" id="1.10.10.10">
    <property type="entry name" value="Winged helix-like DNA-binding domain superfamily/Winged helix DNA-binding domain"/>
    <property type="match status" value="1"/>
</dbReference>
<evidence type="ECO:0000256" key="2">
    <source>
        <dbReference type="ARBA" id="ARBA00023015"/>
    </source>
</evidence>
<dbReference type="SUPFAM" id="SSF53850">
    <property type="entry name" value="Periplasmic binding protein-like II"/>
    <property type="match status" value="1"/>
</dbReference>
<comment type="caution">
    <text evidence="6">The sequence shown here is derived from an EMBL/GenBank/DDBJ whole genome shotgun (WGS) entry which is preliminary data.</text>
</comment>
<dbReference type="PANTHER" id="PTHR30346">
    <property type="entry name" value="TRANSCRIPTIONAL DUAL REGULATOR HCAR-RELATED"/>
    <property type="match status" value="1"/>
</dbReference>
<protein>
    <submittedName>
        <fullName evidence="6">DNA-binding transcriptional LysR family regulator</fullName>
    </submittedName>
</protein>
<name>A0ABU1K9R4_XANFL</name>
<organism evidence="6 7">
    <name type="scientific">Xanthobacter flavus</name>
    <dbReference type="NCBI Taxonomy" id="281"/>
    <lineage>
        <taxon>Bacteria</taxon>
        <taxon>Pseudomonadati</taxon>
        <taxon>Pseudomonadota</taxon>
        <taxon>Alphaproteobacteria</taxon>
        <taxon>Hyphomicrobiales</taxon>
        <taxon>Xanthobacteraceae</taxon>
        <taxon>Xanthobacter</taxon>
    </lineage>
</organism>
<keyword evidence="4" id="KW-0804">Transcription</keyword>
<dbReference type="Pfam" id="PF03466">
    <property type="entry name" value="LysR_substrate"/>
    <property type="match status" value="1"/>
</dbReference>
<dbReference type="CDD" id="cd08414">
    <property type="entry name" value="PBP2_LTTR_aromatics_like"/>
    <property type="match status" value="1"/>
</dbReference>
<accession>A0ABU1K9R4</accession>
<keyword evidence="2" id="KW-0805">Transcription regulation</keyword>
<dbReference type="EMBL" id="JAVDPY010000001">
    <property type="protein sequence ID" value="MDR6331572.1"/>
    <property type="molecule type" value="Genomic_DNA"/>
</dbReference>
<dbReference type="Proteomes" id="UP001245370">
    <property type="component" value="Unassembled WGS sequence"/>
</dbReference>
<proteinExistence type="inferred from homology"/>
<evidence type="ECO:0000256" key="3">
    <source>
        <dbReference type="ARBA" id="ARBA00023125"/>
    </source>
</evidence>
<sequence>MSNNSTEIEIRYLRYLIAASEYGSFRKAAAALGVQESSVSRRIRDIEDQVGASLFLRHPGGINLTIAGQRFLHRVRHALDHIRDAAAEVAAIGRAEDGYVKVGLFSSLSSGFLSDLFREYDAKYGSVHIDFVDGEAHDHINSIRKFQLDIAFVIGLGDWPECDTTYLWSEQVLVALPEGHPLSTEDALTWRDLSSEKILIRDTAAGMRIQDYVIRKIREVECEPRVEAQRVGRYKLLNLVASGRGITLVIESENLVKVPGVIYRSLRGEVLQFYAAWSPKNDNPAFRTLLSLARSMARSSAPQTSSPVQDLDGVLAELRENAICRDEALQHGRDQPDGIGDRIPRLATQHLRIGDKIAVQLRWQFHGHLHRLVVEDLAELQLRHFNLHRIQERGRA</sequence>
<evidence type="ECO:0000259" key="5">
    <source>
        <dbReference type="PROSITE" id="PS50931"/>
    </source>
</evidence>
<gene>
    <name evidence="6" type="ORF">GGQ86_000019</name>
</gene>
<dbReference type="InterPro" id="IPR000847">
    <property type="entry name" value="LysR_HTH_N"/>
</dbReference>
<dbReference type="PANTHER" id="PTHR30346:SF0">
    <property type="entry name" value="HCA OPERON TRANSCRIPTIONAL ACTIVATOR HCAR"/>
    <property type="match status" value="1"/>
</dbReference>
<comment type="similarity">
    <text evidence="1">Belongs to the LysR transcriptional regulatory family.</text>
</comment>
<keyword evidence="3 6" id="KW-0238">DNA-binding</keyword>
<dbReference type="GO" id="GO:0003677">
    <property type="term" value="F:DNA binding"/>
    <property type="evidence" value="ECO:0007669"/>
    <property type="project" value="UniProtKB-KW"/>
</dbReference>
<dbReference type="SUPFAM" id="SSF46785">
    <property type="entry name" value="Winged helix' DNA-binding domain"/>
    <property type="match status" value="1"/>
</dbReference>
<evidence type="ECO:0000313" key="7">
    <source>
        <dbReference type="Proteomes" id="UP001245370"/>
    </source>
</evidence>
<dbReference type="Pfam" id="PF00126">
    <property type="entry name" value="HTH_1"/>
    <property type="match status" value="1"/>
</dbReference>